<feature type="region of interest" description="Disordered" evidence="1">
    <location>
        <begin position="264"/>
        <end position="312"/>
    </location>
</feature>
<evidence type="ECO:0000313" key="2">
    <source>
        <dbReference type="EMBL" id="EDO15215.1"/>
    </source>
</evidence>
<dbReference type="Proteomes" id="UP000000267">
    <property type="component" value="Unassembled WGS sequence"/>
</dbReference>
<reference evidence="2 3" key="1">
    <citation type="journal article" date="2007" name="Proc. Natl. Acad. Sci. U.S.A.">
        <title>Independent sorting-out of thousands of duplicated gene pairs in two yeast species descended from a whole-genome duplication.</title>
        <authorList>
            <person name="Scannell D.R."/>
            <person name="Frank A.C."/>
            <person name="Conant G.C."/>
            <person name="Byrne K.P."/>
            <person name="Woolfit M."/>
            <person name="Wolfe K.H."/>
        </authorList>
    </citation>
    <scope>NUCLEOTIDE SEQUENCE [LARGE SCALE GENOMIC DNA]</scope>
    <source>
        <strain evidence="3">ATCC 22028 / DSM 70294 / BCRC 21397 / CBS 2163 / NBRC 10782 / NRRL Y-8283 / UCD 57-17</strain>
    </source>
</reference>
<sequence length="337" mass="37381">MSTDTKYVNSNRLMPQMVSGRHDKGDNNRKKELTKNTGASQGQNTRRRQYRRNKITNDDKKSGCLRQNQKKGVDNNNNDVESTEVLTQNLKNLLLKSNQCVKKDDTCILEQLKSRDSAKSIYRNNEKSKQVNITVPPIGLISNSPVMKAAERIPNARSPSLPYAGLNPWHSLPLGSSYSNSYTYTPVTQNFDLSSAPPQVHGQEQGISAEAYPYGRNNFMSLPISPNSHEFHHFANSHGNLNNSPHIARNMIPKNYSHLNQEVMTTASSPPHSSSSSGSNVSSPSYNNYAYIGQKSNSNRSKESTIRSSTTTTNSFAGASFATDIPKLQDLPKPSFI</sequence>
<evidence type="ECO:0000256" key="1">
    <source>
        <dbReference type="SAM" id="MobiDB-lite"/>
    </source>
</evidence>
<proteinExistence type="predicted"/>
<organism evidence="3">
    <name type="scientific">Vanderwaltozyma polyspora (strain ATCC 22028 / DSM 70294 / BCRC 21397 / CBS 2163 / NBRC 10782 / NRRL Y-8283 / UCD 57-17)</name>
    <name type="common">Kluyveromyces polysporus</name>
    <dbReference type="NCBI Taxonomy" id="436907"/>
    <lineage>
        <taxon>Eukaryota</taxon>
        <taxon>Fungi</taxon>
        <taxon>Dikarya</taxon>
        <taxon>Ascomycota</taxon>
        <taxon>Saccharomycotina</taxon>
        <taxon>Saccharomycetes</taxon>
        <taxon>Saccharomycetales</taxon>
        <taxon>Saccharomycetaceae</taxon>
        <taxon>Vanderwaltozyma</taxon>
    </lineage>
</organism>
<dbReference type="AlphaFoldDB" id="A7TR82"/>
<feature type="compositionally biased region" description="Low complexity" evidence="1">
    <location>
        <begin position="268"/>
        <end position="285"/>
    </location>
</feature>
<feature type="compositionally biased region" description="Basic and acidic residues" evidence="1">
    <location>
        <begin position="20"/>
        <end position="34"/>
    </location>
</feature>
<dbReference type="EMBL" id="DS480472">
    <property type="protein sequence ID" value="EDO15215.1"/>
    <property type="molecule type" value="Genomic_DNA"/>
</dbReference>
<dbReference type="KEGG" id="vpo:Kpol_423p5"/>
<evidence type="ECO:0000313" key="3">
    <source>
        <dbReference type="Proteomes" id="UP000000267"/>
    </source>
</evidence>
<accession>A7TR82</accession>
<feature type="compositionally biased region" description="Polar residues" evidence="1">
    <location>
        <begin position="1"/>
        <end position="13"/>
    </location>
</feature>
<gene>
    <name evidence="2" type="ORF">Kpol_423p5</name>
</gene>
<keyword evidence="3" id="KW-1185">Reference proteome</keyword>
<feature type="compositionally biased region" description="Polar residues" evidence="1">
    <location>
        <begin position="35"/>
        <end position="44"/>
    </location>
</feature>
<name>A7TR82_VANPO</name>
<dbReference type="RefSeq" id="XP_001643073.1">
    <property type="nucleotide sequence ID" value="XM_001643023.1"/>
</dbReference>
<dbReference type="GeneID" id="5543281"/>
<protein>
    <submittedName>
        <fullName evidence="2">Uncharacterized protein</fullName>
    </submittedName>
</protein>
<feature type="region of interest" description="Disordered" evidence="1">
    <location>
        <begin position="1"/>
        <end position="80"/>
    </location>
</feature>
<dbReference type="HOGENOM" id="CLU_824387_0_0_1"/>
<dbReference type="InParanoid" id="A7TR82"/>
<feature type="compositionally biased region" description="Basic residues" evidence="1">
    <location>
        <begin position="45"/>
        <end position="54"/>
    </location>
</feature>